<dbReference type="EMBL" id="UINC01003072">
    <property type="protein sequence ID" value="SVA03084.1"/>
    <property type="molecule type" value="Genomic_DNA"/>
</dbReference>
<protein>
    <submittedName>
        <fullName evidence="1">Uncharacterized protein</fullName>
    </submittedName>
</protein>
<dbReference type="AlphaFoldDB" id="A0A381SHZ0"/>
<evidence type="ECO:0000313" key="1">
    <source>
        <dbReference type="EMBL" id="SVA03084.1"/>
    </source>
</evidence>
<name>A0A381SHZ0_9ZZZZ</name>
<organism evidence="1">
    <name type="scientific">marine metagenome</name>
    <dbReference type="NCBI Taxonomy" id="408172"/>
    <lineage>
        <taxon>unclassified sequences</taxon>
        <taxon>metagenomes</taxon>
        <taxon>ecological metagenomes</taxon>
    </lineage>
</organism>
<reference evidence="1" key="1">
    <citation type="submission" date="2018-05" db="EMBL/GenBank/DDBJ databases">
        <authorList>
            <person name="Lanie J.A."/>
            <person name="Ng W.-L."/>
            <person name="Kazmierczak K.M."/>
            <person name="Andrzejewski T.M."/>
            <person name="Davidsen T.M."/>
            <person name="Wayne K.J."/>
            <person name="Tettelin H."/>
            <person name="Glass J.I."/>
            <person name="Rusch D."/>
            <person name="Podicherti R."/>
            <person name="Tsui H.-C.T."/>
            <person name="Winkler M.E."/>
        </authorList>
    </citation>
    <scope>NUCLEOTIDE SEQUENCE</scope>
</reference>
<proteinExistence type="predicted"/>
<sequence length="40" mass="4771">MKKTVREEKQQFQTATTSEDWSNLVLDIEQRMKKMIRGEG</sequence>
<gene>
    <name evidence="1" type="ORF">METZ01_LOCUS55938</name>
</gene>
<accession>A0A381SHZ0</accession>
<feature type="non-terminal residue" evidence="1">
    <location>
        <position position="40"/>
    </location>
</feature>